<dbReference type="GO" id="GO:0016758">
    <property type="term" value="F:hexosyltransferase activity"/>
    <property type="evidence" value="ECO:0007669"/>
    <property type="project" value="UniProtKB-ARBA"/>
</dbReference>
<comment type="caution">
    <text evidence="2">The sequence shown here is derived from an EMBL/GenBank/DDBJ whole genome shotgun (WGS) entry which is preliminary data.</text>
</comment>
<evidence type="ECO:0000313" key="2">
    <source>
        <dbReference type="EMBL" id="MDH6064097.1"/>
    </source>
</evidence>
<name>A0AA43GZL2_9CYAN</name>
<dbReference type="EC" id="2.4.-.-" evidence="2"/>
<organism evidence="2 3">
    <name type="scientific">Umezakia ovalisporum FSS-62</name>
    <dbReference type="NCBI Taxonomy" id="2971776"/>
    <lineage>
        <taxon>Bacteria</taxon>
        <taxon>Bacillati</taxon>
        <taxon>Cyanobacteriota</taxon>
        <taxon>Cyanophyceae</taxon>
        <taxon>Nostocales</taxon>
        <taxon>Nodulariaceae</taxon>
        <taxon>Umezakia</taxon>
    </lineage>
</organism>
<dbReference type="SUPFAM" id="SSF53448">
    <property type="entry name" value="Nucleotide-diphospho-sugar transferases"/>
    <property type="match status" value="1"/>
</dbReference>
<dbReference type="PANTHER" id="PTHR22916:SF3">
    <property type="entry name" value="UDP-GLCNAC:BETAGAL BETA-1,3-N-ACETYLGLUCOSAMINYLTRANSFERASE-LIKE PROTEIN 1"/>
    <property type="match status" value="1"/>
</dbReference>
<dbReference type="PANTHER" id="PTHR22916">
    <property type="entry name" value="GLYCOSYLTRANSFERASE"/>
    <property type="match status" value="1"/>
</dbReference>
<dbReference type="InterPro" id="IPR001173">
    <property type="entry name" value="Glyco_trans_2-like"/>
</dbReference>
<gene>
    <name evidence="2" type="ORF">NWP23_10035</name>
</gene>
<dbReference type="RefSeq" id="WP_280700707.1">
    <property type="nucleotide sequence ID" value="NZ_JANQDL010000068.1"/>
</dbReference>
<proteinExistence type="predicted"/>
<dbReference type="AlphaFoldDB" id="A0AA43GZL2"/>
<dbReference type="InterPro" id="IPR029044">
    <property type="entry name" value="Nucleotide-diphossugar_trans"/>
</dbReference>
<dbReference type="Proteomes" id="UP001159370">
    <property type="component" value="Unassembled WGS sequence"/>
</dbReference>
<dbReference type="EMBL" id="JANQDL010000068">
    <property type="protein sequence ID" value="MDH6064097.1"/>
    <property type="molecule type" value="Genomic_DNA"/>
</dbReference>
<keyword evidence="2" id="KW-0328">Glycosyltransferase</keyword>
<evidence type="ECO:0000313" key="3">
    <source>
        <dbReference type="Proteomes" id="UP001159370"/>
    </source>
</evidence>
<evidence type="ECO:0000259" key="1">
    <source>
        <dbReference type="Pfam" id="PF00535"/>
    </source>
</evidence>
<reference evidence="2 3" key="1">
    <citation type="journal article" date="2023" name="J. Phycol.">
        <title>Chrysosporum ovalisporum is synonymous with the true-branching cyanobacterium Umezakia natans (Nostocales/Aphanizomenonaceae).</title>
        <authorList>
            <person name="McGregor G.B."/>
            <person name="Sendall B.C."/>
            <person name="Niiyama Y."/>
            <person name="Tuji A."/>
            <person name="Willis A."/>
        </authorList>
    </citation>
    <scope>NUCLEOTIDE SEQUENCE [LARGE SCALE GENOMIC DNA]</scope>
    <source>
        <strain evidence="2 3">FSS-62</strain>
    </source>
</reference>
<accession>A0AA43GZL2</accession>
<dbReference type="Gene3D" id="3.90.550.10">
    <property type="entry name" value="Spore Coat Polysaccharide Biosynthesis Protein SpsA, Chain A"/>
    <property type="match status" value="1"/>
</dbReference>
<keyword evidence="2" id="KW-0808">Transferase</keyword>
<feature type="domain" description="Glycosyltransferase 2-like" evidence="1">
    <location>
        <begin position="2"/>
        <end position="114"/>
    </location>
</feature>
<sequence length="318" mass="37046">MIIPSFNAEKWLAEAIDSCLQQTYPNMEIIVIDDGSTDNSLEIIKSYQHKIIWEVLPHKGGNYARNRGFDLSRGEYIQYLDADDYILPEKIERQIQFLEETGADVVYGDWRHQRHLSDGSVLLENIEISEIQTDILASLLANWWVALAALLYKRTAVENSGGWDESLTAAQDRDFFISVVMNKAKVVYQPGCYSIYRRYGLVTVSTSSKIRWLKNHHMVLDKSEKRLLQLNKLSKKYRHALAKSYFELARESLFIDYSQYLIFLEEALIRFPEFKLNSKRGIYKLVQNIFGFRQTERIACRFLFLKKFVTSGKFGMTS</sequence>
<dbReference type="Pfam" id="PF00535">
    <property type="entry name" value="Glycos_transf_2"/>
    <property type="match status" value="1"/>
</dbReference>
<protein>
    <submittedName>
        <fullName evidence="2">Glycosyltransferase</fullName>
        <ecNumber evidence="2">2.4.-.-</ecNumber>
    </submittedName>
</protein>